<reference evidence="2 3" key="1">
    <citation type="submission" date="2019-03" db="EMBL/GenBank/DDBJ databases">
        <title>Genomic Encyclopedia of Type Strains, Phase IV (KMG-IV): sequencing the most valuable type-strain genomes for metagenomic binning, comparative biology and taxonomic classification.</title>
        <authorList>
            <person name="Goeker M."/>
        </authorList>
    </citation>
    <scope>NUCLEOTIDE SEQUENCE [LARGE SCALE GENOMIC DNA]</scope>
    <source>
        <strain evidence="2 3">DSM 101</strain>
    </source>
</reference>
<proteinExistence type="predicted"/>
<protein>
    <submittedName>
        <fullName evidence="2">RimJ/RimL family protein N-acetyltransferase</fullName>
    </submittedName>
</protein>
<dbReference type="GO" id="GO:0016747">
    <property type="term" value="F:acyltransferase activity, transferring groups other than amino-acyl groups"/>
    <property type="evidence" value="ECO:0007669"/>
    <property type="project" value="InterPro"/>
</dbReference>
<dbReference type="InterPro" id="IPR000182">
    <property type="entry name" value="GNAT_dom"/>
</dbReference>
<feature type="domain" description="N-acetyltransferase" evidence="1">
    <location>
        <begin position="10"/>
        <end position="173"/>
    </location>
</feature>
<dbReference type="PANTHER" id="PTHR43792:SF16">
    <property type="entry name" value="N-ACETYLTRANSFERASE DOMAIN-CONTAINING PROTEIN"/>
    <property type="match status" value="1"/>
</dbReference>
<dbReference type="Pfam" id="PF13302">
    <property type="entry name" value="Acetyltransf_3"/>
    <property type="match status" value="1"/>
</dbReference>
<dbReference type="RefSeq" id="WP_131834843.1">
    <property type="nucleotide sequence ID" value="NZ_SMFY01000001.1"/>
</dbReference>
<dbReference type="EMBL" id="SMFY01000001">
    <property type="protein sequence ID" value="TCK31648.1"/>
    <property type="molecule type" value="Genomic_DNA"/>
</dbReference>
<evidence type="ECO:0000313" key="3">
    <source>
        <dbReference type="Proteomes" id="UP000295030"/>
    </source>
</evidence>
<keyword evidence="3" id="KW-1185">Reference proteome</keyword>
<dbReference type="PANTHER" id="PTHR43792">
    <property type="entry name" value="GNAT FAMILY, PUTATIVE (AFU_ORTHOLOGUE AFUA_3G00765)-RELATED-RELATED"/>
    <property type="match status" value="1"/>
</dbReference>
<organism evidence="2 3">
    <name type="scientific">Ancylobacter aquaticus</name>
    <dbReference type="NCBI Taxonomy" id="100"/>
    <lineage>
        <taxon>Bacteria</taxon>
        <taxon>Pseudomonadati</taxon>
        <taxon>Pseudomonadota</taxon>
        <taxon>Alphaproteobacteria</taxon>
        <taxon>Hyphomicrobiales</taxon>
        <taxon>Xanthobacteraceae</taxon>
        <taxon>Ancylobacter</taxon>
    </lineage>
</organism>
<dbReference type="AlphaFoldDB" id="A0A4R1I963"/>
<dbReference type="SUPFAM" id="SSF55729">
    <property type="entry name" value="Acyl-CoA N-acyltransferases (Nat)"/>
    <property type="match status" value="1"/>
</dbReference>
<dbReference type="OrthoDB" id="6293260at2"/>
<comment type="caution">
    <text evidence="2">The sequence shown here is derived from an EMBL/GenBank/DDBJ whole genome shotgun (WGS) entry which is preliminary data.</text>
</comment>
<dbReference type="InterPro" id="IPR051531">
    <property type="entry name" value="N-acetyltransferase"/>
</dbReference>
<name>A0A4R1I963_ANCAQ</name>
<evidence type="ECO:0000259" key="1">
    <source>
        <dbReference type="PROSITE" id="PS51186"/>
    </source>
</evidence>
<dbReference type="InterPro" id="IPR016181">
    <property type="entry name" value="Acyl_CoA_acyltransferase"/>
</dbReference>
<dbReference type="PROSITE" id="PS51186">
    <property type="entry name" value="GNAT"/>
    <property type="match status" value="1"/>
</dbReference>
<gene>
    <name evidence="2" type="ORF">EV667_1759</name>
</gene>
<dbReference type="Proteomes" id="UP000295030">
    <property type="component" value="Unassembled WGS sequence"/>
</dbReference>
<dbReference type="Gene3D" id="3.40.630.30">
    <property type="match status" value="1"/>
</dbReference>
<accession>A0A4R1I963</accession>
<keyword evidence="2" id="KW-0808">Transferase</keyword>
<evidence type="ECO:0000313" key="2">
    <source>
        <dbReference type="EMBL" id="TCK31648.1"/>
    </source>
</evidence>
<sequence length="179" mass="19690">MIPTLTTARLLLRPHRTEDFEAYAVLWAEPDVVRFIGGVPFSREAAWSRFLRLPGLWQFLGYGSFAVEERASGAFVGEVGFHDFKRALIPSIEGTMEAGWVFAGAAQGKRYAEEAMRAVLGWADAHGTGSRLTCMIQNDHSASLHIAGKLGFRRFAESSYGGQPMALLERPRGATNTGR</sequence>